<dbReference type="GO" id="GO:0140114">
    <property type="term" value="P:cellular detoxification of fluoride"/>
    <property type="evidence" value="ECO:0007669"/>
    <property type="project" value="UniProtKB-UniRule"/>
</dbReference>
<evidence type="ECO:0000256" key="5">
    <source>
        <dbReference type="ARBA" id="ARBA00023136"/>
    </source>
</evidence>
<evidence type="ECO:0000256" key="2">
    <source>
        <dbReference type="ARBA" id="ARBA00022475"/>
    </source>
</evidence>
<keyword evidence="5 10" id="KW-0472">Membrane</keyword>
<feature type="transmembrane region" description="Helical" evidence="10">
    <location>
        <begin position="12"/>
        <end position="32"/>
    </location>
</feature>
<dbReference type="AlphaFoldDB" id="L7LF72"/>
<comment type="catalytic activity">
    <reaction evidence="8">
        <text>fluoride(in) = fluoride(out)</text>
        <dbReference type="Rhea" id="RHEA:76159"/>
        <dbReference type="ChEBI" id="CHEBI:17051"/>
    </reaction>
    <physiologicalReaction direction="left-to-right" evidence="8">
        <dbReference type="Rhea" id="RHEA:76160"/>
    </physiologicalReaction>
</comment>
<dbReference type="eggNOG" id="COG0239">
    <property type="taxonomic scope" value="Bacteria"/>
</dbReference>
<keyword evidence="10" id="KW-0479">Metal-binding</keyword>
<dbReference type="GO" id="GO:0062054">
    <property type="term" value="F:fluoride channel activity"/>
    <property type="evidence" value="ECO:0007669"/>
    <property type="project" value="UniProtKB-UniRule"/>
</dbReference>
<name>L7LF72_9ACTN</name>
<reference evidence="11 12" key="1">
    <citation type="submission" date="2012-12" db="EMBL/GenBank/DDBJ databases">
        <title>Whole genome shotgun sequence of Gordonia sihwensis NBRC 108236.</title>
        <authorList>
            <person name="Yoshida I."/>
            <person name="Hosoyama A."/>
            <person name="Tsuchikane K."/>
            <person name="Ando Y."/>
            <person name="Baba S."/>
            <person name="Ohji S."/>
            <person name="Hamada M."/>
            <person name="Tamura T."/>
            <person name="Yamazoe A."/>
            <person name="Yamazaki S."/>
            <person name="Fujita N."/>
        </authorList>
    </citation>
    <scope>NUCLEOTIDE SEQUENCE [LARGE SCALE GENOMIC DNA]</scope>
    <source>
        <strain evidence="11 12">NBRC 108236</strain>
    </source>
</reference>
<keyword evidence="10" id="KW-0813">Transport</keyword>
<feature type="binding site" evidence="10">
    <location>
        <position position="89"/>
    </location>
    <ligand>
        <name>Na(+)</name>
        <dbReference type="ChEBI" id="CHEBI:29101"/>
        <note>structural</note>
    </ligand>
</feature>
<evidence type="ECO:0000256" key="1">
    <source>
        <dbReference type="ARBA" id="ARBA00004651"/>
    </source>
</evidence>
<dbReference type="PANTHER" id="PTHR28259:SF1">
    <property type="entry name" value="FLUORIDE EXPORT PROTEIN 1-RELATED"/>
    <property type="match status" value="1"/>
</dbReference>
<evidence type="ECO:0000313" key="12">
    <source>
        <dbReference type="Proteomes" id="UP000035083"/>
    </source>
</evidence>
<keyword evidence="6 10" id="KW-0407">Ion channel</keyword>
<keyword evidence="12" id="KW-1185">Reference proteome</keyword>
<feature type="transmembrane region" description="Helical" evidence="10">
    <location>
        <begin position="44"/>
        <end position="67"/>
    </location>
</feature>
<keyword evidence="3 10" id="KW-0812">Transmembrane</keyword>
<dbReference type="EMBL" id="BANU01000002">
    <property type="protein sequence ID" value="GAC59524.1"/>
    <property type="molecule type" value="Genomic_DNA"/>
</dbReference>
<evidence type="ECO:0000256" key="3">
    <source>
        <dbReference type="ARBA" id="ARBA00022692"/>
    </source>
</evidence>
<keyword evidence="10" id="KW-0406">Ion transport</keyword>
<evidence type="ECO:0000256" key="4">
    <source>
        <dbReference type="ARBA" id="ARBA00022989"/>
    </source>
</evidence>
<feature type="transmembrane region" description="Helical" evidence="10">
    <location>
        <begin position="79"/>
        <end position="99"/>
    </location>
</feature>
<comment type="similarity">
    <text evidence="7 10">Belongs to the fluoride channel Fluc/FEX (TC 1.A.43) family.</text>
</comment>
<dbReference type="Proteomes" id="UP000035083">
    <property type="component" value="Unassembled WGS sequence"/>
</dbReference>
<dbReference type="GO" id="GO:0005886">
    <property type="term" value="C:plasma membrane"/>
    <property type="evidence" value="ECO:0007669"/>
    <property type="project" value="UniProtKB-SubCell"/>
</dbReference>
<keyword evidence="10" id="KW-0915">Sodium</keyword>
<organism evidence="11 12">
    <name type="scientific">Gordonia sihwensis NBRC 108236</name>
    <dbReference type="NCBI Taxonomy" id="1223544"/>
    <lineage>
        <taxon>Bacteria</taxon>
        <taxon>Bacillati</taxon>
        <taxon>Actinomycetota</taxon>
        <taxon>Actinomycetes</taxon>
        <taxon>Mycobacteriales</taxon>
        <taxon>Gordoniaceae</taxon>
        <taxon>Gordonia</taxon>
    </lineage>
</organism>
<accession>L7LF72</accession>
<proteinExistence type="inferred from homology"/>
<protein>
    <recommendedName>
        <fullName evidence="10">Fluoride-specific ion channel FluC</fullName>
    </recommendedName>
</protein>
<dbReference type="RefSeq" id="WP_006894759.1">
    <property type="nucleotide sequence ID" value="NZ_BANU01000002.1"/>
</dbReference>
<comment type="subcellular location">
    <subcellularLocation>
        <location evidence="1 10">Cell membrane</location>
        <topology evidence="1 10">Multi-pass membrane protein</topology>
    </subcellularLocation>
</comment>
<keyword evidence="4 10" id="KW-1133">Transmembrane helix</keyword>
<gene>
    <name evidence="10 11" type="primary">crcB</name>
    <name evidence="10" type="synonym">fluC</name>
    <name evidence="11" type="ORF">GSI01S_02_01670</name>
</gene>
<sequence>MSERMHVPDALRGTGVIWVFLGGMAGTFVRWLAEENLPSGKGRWPWDIFTVNIAGALILGFLLQLLLRLGPDAGLRKKIRLGVGTGFCGSLTTYSSFALDLSDLGRDGFPYLAAGYAAASVFIGLIAVAVGVAAARRCVPQPAEATP</sequence>
<dbReference type="Pfam" id="PF02537">
    <property type="entry name" value="CRCB"/>
    <property type="match status" value="1"/>
</dbReference>
<evidence type="ECO:0000256" key="6">
    <source>
        <dbReference type="ARBA" id="ARBA00023303"/>
    </source>
</evidence>
<keyword evidence="2 10" id="KW-1003">Cell membrane</keyword>
<evidence type="ECO:0000313" key="11">
    <source>
        <dbReference type="EMBL" id="GAC59524.1"/>
    </source>
</evidence>
<comment type="caution">
    <text evidence="11">The sequence shown here is derived from an EMBL/GenBank/DDBJ whole genome shotgun (WGS) entry which is preliminary data.</text>
</comment>
<dbReference type="GO" id="GO:0046872">
    <property type="term" value="F:metal ion binding"/>
    <property type="evidence" value="ECO:0007669"/>
    <property type="project" value="UniProtKB-KW"/>
</dbReference>
<dbReference type="HAMAP" id="MF_00454">
    <property type="entry name" value="FluC"/>
    <property type="match status" value="1"/>
</dbReference>
<evidence type="ECO:0000256" key="8">
    <source>
        <dbReference type="ARBA" id="ARBA00035585"/>
    </source>
</evidence>
<dbReference type="InterPro" id="IPR003691">
    <property type="entry name" value="FluC"/>
</dbReference>
<dbReference type="PANTHER" id="PTHR28259">
    <property type="entry name" value="FLUORIDE EXPORT PROTEIN 1-RELATED"/>
    <property type="match status" value="1"/>
</dbReference>
<evidence type="ECO:0000256" key="7">
    <source>
        <dbReference type="ARBA" id="ARBA00035120"/>
    </source>
</evidence>
<feature type="transmembrane region" description="Helical" evidence="10">
    <location>
        <begin position="111"/>
        <end position="135"/>
    </location>
</feature>
<comment type="activity regulation">
    <text evidence="10">Na(+) is not transported, but it plays an essential structural role and its presence is essential for fluoride channel function.</text>
</comment>
<feature type="binding site" evidence="10">
    <location>
        <position position="92"/>
    </location>
    <ligand>
        <name>Na(+)</name>
        <dbReference type="ChEBI" id="CHEBI:29101"/>
        <note>structural</note>
    </ligand>
</feature>
<comment type="function">
    <text evidence="9 10">Fluoride-specific ion channel. Important for reducing fluoride concentration in the cell, thus reducing its toxicity.</text>
</comment>
<evidence type="ECO:0000256" key="9">
    <source>
        <dbReference type="ARBA" id="ARBA00049940"/>
    </source>
</evidence>
<evidence type="ECO:0000256" key="10">
    <source>
        <dbReference type="HAMAP-Rule" id="MF_00454"/>
    </source>
</evidence>